<keyword evidence="10" id="KW-1185">Reference proteome</keyword>
<dbReference type="RefSeq" id="WP_165299065.1">
    <property type="nucleotide sequence ID" value="NZ_JAAKZZ010000112.1"/>
</dbReference>
<dbReference type="Proteomes" id="UP000477722">
    <property type="component" value="Unassembled WGS sequence"/>
</dbReference>
<protein>
    <recommendedName>
        <fullName evidence="3">2-oxo-4-hydroxy-4-carboxy-5-ureidoimidazoline decarboxylase</fullName>
        <ecNumber evidence="3">4.1.1.97</ecNumber>
    </recommendedName>
</protein>
<dbReference type="GO" id="GO:0006144">
    <property type="term" value="P:purine nucleobase metabolic process"/>
    <property type="evidence" value="ECO:0007669"/>
    <property type="project" value="UniProtKB-KW"/>
</dbReference>
<comment type="pathway">
    <text evidence="2">Purine metabolism; urate degradation; (S)-allantoin from urate: step 3/3.</text>
</comment>
<evidence type="ECO:0000256" key="3">
    <source>
        <dbReference type="ARBA" id="ARBA00012257"/>
    </source>
</evidence>
<evidence type="ECO:0000256" key="4">
    <source>
        <dbReference type="ARBA" id="ARBA00022631"/>
    </source>
</evidence>
<dbReference type="NCBIfam" id="NF010372">
    <property type="entry name" value="PRK13798.1"/>
    <property type="match status" value="1"/>
</dbReference>
<dbReference type="GO" id="GO:0051997">
    <property type="term" value="F:2-oxo-4-hydroxy-4-carboxy-5-ureidoimidazoline decarboxylase activity"/>
    <property type="evidence" value="ECO:0007669"/>
    <property type="project" value="UniProtKB-EC"/>
</dbReference>
<gene>
    <name evidence="9" type="primary">uraD</name>
    <name evidence="9" type="ORF">G5C65_13615</name>
</gene>
<feature type="region of interest" description="Disordered" evidence="7">
    <location>
        <begin position="69"/>
        <end position="89"/>
    </location>
</feature>
<comment type="caution">
    <text evidence="9">The sequence shown here is derived from an EMBL/GenBank/DDBJ whole genome shotgun (WGS) entry which is preliminary data.</text>
</comment>
<accession>A0A6G4WWI3</accession>
<sequence>MSRQPPGLIWFNTAEEGAARAALHEMCAARTWGSALLAHRPYGTAEALLHTSDEATAALTDEGLDQAMAGHPPIGRPKPGDPVSGREQRGMAGAPEALRAEMLELNLAYQDKFGHVFLICATGLTGGQLRDAVRDRIDNSPQREREIVRQELMKINRIRLSRLAEEGAPTA</sequence>
<dbReference type="AlphaFoldDB" id="A0A6G4WWI3"/>
<dbReference type="EC" id="4.1.1.97" evidence="3"/>
<dbReference type="SUPFAM" id="SSF158694">
    <property type="entry name" value="UraD-Like"/>
    <property type="match status" value="1"/>
</dbReference>
<keyword evidence="6 9" id="KW-0456">Lyase</keyword>
<keyword evidence="4" id="KW-0659">Purine metabolism</keyword>
<evidence type="ECO:0000259" key="8">
    <source>
        <dbReference type="Pfam" id="PF09349"/>
    </source>
</evidence>
<dbReference type="InterPro" id="IPR018020">
    <property type="entry name" value="OHCU_decarboxylase"/>
</dbReference>
<evidence type="ECO:0000256" key="5">
    <source>
        <dbReference type="ARBA" id="ARBA00022793"/>
    </source>
</evidence>
<dbReference type="GO" id="GO:0019628">
    <property type="term" value="P:urate catabolic process"/>
    <property type="evidence" value="ECO:0007669"/>
    <property type="project" value="TreeGrafter"/>
</dbReference>
<evidence type="ECO:0000313" key="9">
    <source>
        <dbReference type="EMBL" id="NGO69373.1"/>
    </source>
</evidence>
<dbReference type="InterPro" id="IPR017595">
    <property type="entry name" value="OHCU_decarboxylase-2"/>
</dbReference>
<evidence type="ECO:0000256" key="7">
    <source>
        <dbReference type="SAM" id="MobiDB-lite"/>
    </source>
</evidence>
<name>A0A6G4WWI3_9ACTN</name>
<evidence type="ECO:0000256" key="6">
    <source>
        <dbReference type="ARBA" id="ARBA00023239"/>
    </source>
</evidence>
<dbReference type="PANTHER" id="PTHR43466">
    <property type="entry name" value="2-OXO-4-HYDROXY-4-CARBOXY-5-UREIDOIMIDAZOLINE DECARBOXYLASE-RELATED"/>
    <property type="match status" value="1"/>
</dbReference>
<proteinExistence type="predicted"/>
<dbReference type="Pfam" id="PF09349">
    <property type="entry name" value="OHCU_decarbox"/>
    <property type="match status" value="1"/>
</dbReference>
<evidence type="ECO:0000313" key="10">
    <source>
        <dbReference type="Proteomes" id="UP000477722"/>
    </source>
</evidence>
<evidence type="ECO:0000256" key="2">
    <source>
        <dbReference type="ARBA" id="ARBA00004754"/>
    </source>
</evidence>
<dbReference type="Gene3D" id="1.10.3330.10">
    <property type="entry name" value="Oxo-4-hydroxy-4-carboxy-5-ureidoimidazoline decarboxylase"/>
    <property type="match status" value="1"/>
</dbReference>
<evidence type="ECO:0000256" key="1">
    <source>
        <dbReference type="ARBA" id="ARBA00001163"/>
    </source>
</evidence>
<organism evidence="9 10">
    <name type="scientific">Streptomyces boncukensis</name>
    <dbReference type="NCBI Taxonomy" id="2711219"/>
    <lineage>
        <taxon>Bacteria</taxon>
        <taxon>Bacillati</taxon>
        <taxon>Actinomycetota</taxon>
        <taxon>Actinomycetes</taxon>
        <taxon>Kitasatosporales</taxon>
        <taxon>Streptomycetaceae</taxon>
        <taxon>Streptomyces</taxon>
    </lineage>
</organism>
<dbReference type="EMBL" id="JAAKZZ010000112">
    <property type="protein sequence ID" value="NGO69373.1"/>
    <property type="molecule type" value="Genomic_DNA"/>
</dbReference>
<comment type="catalytic activity">
    <reaction evidence="1">
        <text>5-hydroxy-2-oxo-4-ureido-2,5-dihydro-1H-imidazole-5-carboxylate + H(+) = (S)-allantoin + CO2</text>
        <dbReference type="Rhea" id="RHEA:26301"/>
        <dbReference type="ChEBI" id="CHEBI:15378"/>
        <dbReference type="ChEBI" id="CHEBI:15678"/>
        <dbReference type="ChEBI" id="CHEBI:16526"/>
        <dbReference type="ChEBI" id="CHEBI:58639"/>
        <dbReference type="EC" id="4.1.1.97"/>
    </reaction>
</comment>
<dbReference type="NCBIfam" id="TIGR03180">
    <property type="entry name" value="UraD_2"/>
    <property type="match status" value="1"/>
</dbReference>
<dbReference type="PANTHER" id="PTHR43466:SF1">
    <property type="entry name" value="2-OXO-4-HYDROXY-4-CARBOXY-5-UREIDOIMIDAZOLINE DECARBOXYLASE-RELATED"/>
    <property type="match status" value="1"/>
</dbReference>
<reference evidence="9 10" key="1">
    <citation type="submission" date="2020-02" db="EMBL/GenBank/DDBJ databases">
        <title>Whole-genome analyses of novel actinobacteria.</title>
        <authorList>
            <person name="Sahin N."/>
            <person name="Tatar D."/>
        </authorList>
    </citation>
    <scope>NUCLEOTIDE SEQUENCE [LARGE SCALE GENOMIC DNA]</scope>
    <source>
        <strain evidence="9 10">SB3404</strain>
    </source>
</reference>
<dbReference type="InterPro" id="IPR036778">
    <property type="entry name" value="OHCU_decarboxylase_sf"/>
</dbReference>
<keyword evidence="5" id="KW-0210">Decarboxylase</keyword>
<feature type="domain" description="Oxo-4-hydroxy-4-carboxy-5-ureidoimidazoline decarboxylase" evidence="8">
    <location>
        <begin position="12"/>
        <end position="160"/>
    </location>
</feature>